<gene>
    <name evidence="3" type="ORF">LX69_01645</name>
</gene>
<sequence length="445" mass="48556">MKVISKYISRWFMLGAVAISALVLSSCEDEPDKYETAGGTPEVIYIRTPERPDSLLTSAFLGTRIVLVGNNLRSVTEIYFNDVKAVLSTSYITDNTLFVSVPNALPTDLTNTMYLINSDKDTTKVPFYAQIPAPVLSSMACEYVKPGQVATIVGDYLLSYETSPLVITMPDGKTVTEFESLSKTSVSFIVPEGCTQSGSISVTSAYGTTASTKFQFNDERGIMFDFDGKTGLTNHGWHNRDILSDATSITGNFVQLGNGSTTMSATGGWNDSQFAFEYWCGDWGQDDPYIPVKFNGTDKKLTDLVDFSKWEDMALKFELYIPSTSSWSAGSMQLIFAGTDLVTLGKDVVQKFPGANNTFFNSNVLPRGIYRPWESTGSFNTNNQWVTVTVPLADFKYGMDGGAATGSLNAESFASFTLFVVGGGINGVECTPIFKVDNIRAVPFK</sequence>
<dbReference type="AlphaFoldDB" id="A0A2W7N9D9"/>
<keyword evidence="1" id="KW-0732">Signal</keyword>
<dbReference type="EMBL" id="QKZK01000011">
    <property type="protein sequence ID" value="PZX16831.1"/>
    <property type="molecule type" value="Genomic_DNA"/>
</dbReference>
<dbReference type="Gene3D" id="2.60.40.10">
    <property type="entry name" value="Immunoglobulins"/>
    <property type="match status" value="2"/>
</dbReference>
<dbReference type="InterPro" id="IPR040475">
    <property type="entry name" value="SGBP_B_XBD"/>
</dbReference>
<feature type="chain" id="PRO_5015922050" description="Surface glycan-binding protein B xyloglucan binding domain-containing protein" evidence="1">
    <location>
        <begin position="26"/>
        <end position="445"/>
    </location>
</feature>
<keyword evidence="4" id="KW-1185">Reference proteome</keyword>
<feature type="signal peptide" evidence="1">
    <location>
        <begin position="1"/>
        <end position="25"/>
    </location>
</feature>
<name>A0A2W7N9D9_9BACT</name>
<dbReference type="PROSITE" id="PS51257">
    <property type="entry name" value="PROKAR_LIPOPROTEIN"/>
    <property type="match status" value="1"/>
</dbReference>
<dbReference type="OrthoDB" id="660167at2"/>
<dbReference type="GO" id="GO:0030247">
    <property type="term" value="F:polysaccharide binding"/>
    <property type="evidence" value="ECO:0007669"/>
    <property type="project" value="InterPro"/>
</dbReference>
<evidence type="ECO:0000256" key="1">
    <source>
        <dbReference type="SAM" id="SignalP"/>
    </source>
</evidence>
<dbReference type="Proteomes" id="UP000249239">
    <property type="component" value="Unassembled WGS sequence"/>
</dbReference>
<protein>
    <recommendedName>
        <fullName evidence="2">Surface glycan-binding protein B xyloglucan binding domain-containing protein</fullName>
    </recommendedName>
</protein>
<reference evidence="3 4" key="1">
    <citation type="submission" date="2018-06" db="EMBL/GenBank/DDBJ databases">
        <title>Genomic Encyclopedia of Archaeal and Bacterial Type Strains, Phase II (KMG-II): from individual species to whole genera.</title>
        <authorList>
            <person name="Goeker M."/>
        </authorList>
    </citation>
    <scope>NUCLEOTIDE SEQUENCE [LARGE SCALE GENOMIC DNA]</scope>
    <source>
        <strain evidence="3 4">DSM 6779</strain>
    </source>
</reference>
<evidence type="ECO:0000313" key="4">
    <source>
        <dbReference type="Proteomes" id="UP000249239"/>
    </source>
</evidence>
<dbReference type="Pfam" id="PF18329">
    <property type="entry name" value="SGBP_B_XBD"/>
    <property type="match status" value="1"/>
</dbReference>
<evidence type="ECO:0000259" key="2">
    <source>
        <dbReference type="Pfam" id="PF18329"/>
    </source>
</evidence>
<comment type="caution">
    <text evidence="3">The sequence shown here is derived from an EMBL/GenBank/DDBJ whole genome shotgun (WGS) entry which is preliminary data.</text>
</comment>
<accession>A0A2W7N9D9</accession>
<proteinExistence type="predicted"/>
<feature type="domain" description="Surface glycan-binding protein B xyloglucan binding" evidence="2">
    <location>
        <begin position="216"/>
        <end position="443"/>
    </location>
</feature>
<organism evidence="3 4">
    <name type="scientific">Breznakibacter xylanolyticus</name>
    <dbReference type="NCBI Taxonomy" id="990"/>
    <lineage>
        <taxon>Bacteria</taxon>
        <taxon>Pseudomonadati</taxon>
        <taxon>Bacteroidota</taxon>
        <taxon>Bacteroidia</taxon>
        <taxon>Marinilabiliales</taxon>
        <taxon>Marinilabiliaceae</taxon>
        <taxon>Breznakibacter</taxon>
    </lineage>
</organism>
<evidence type="ECO:0000313" key="3">
    <source>
        <dbReference type="EMBL" id="PZX16831.1"/>
    </source>
</evidence>
<dbReference type="RefSeq" id="WP_146260683.1">
    <property type="nucleotide sequence ID" value="NZ_QKZK01000011.1"/>
</dbReference>
<dbReference type="InterPro" id="IPR013783">
    <property type="entry name" value="Ig-like_fold"/>
</dbReference>